<organism evidence="2">
    <name type="scientific">uncultured Nocardioidaceae bacterium</name>
    <dbReference type="NCBI Taxonomy" id="253824"/>
    <lineage>
        <taxon>Bacteria</taxon>
        <taxon>Bacillati</taxon>
        <taxon>Actinomycetota</taxon>
        <taxon>Actinomycetes</taxon>
        <taxon>Propionibacteriales</taxon>
        <taxon>Nocardioidaceae</taxon>
        <taxon>environmental samples</taxon>
    </lineage>
</organism>
<gene>
    <name evidence="2" type="ORF">AVDCRST_MAG34-2364</name>
</gene>
<name>A0A6J4MJ82_9ACTN</name>
<protein>
    <submittedName>
        <fullName evidence="2">Uncharacterized protein</fullName>
    </submittedName>
</protein>
<proteinExistence type="predicted"/>
<evidence type="ECO:0000256" key="1">
    <source>
        <dbReference type="SAM" id="MobiDB-lite"/>
    </source>
</evidence>
<dbReference type="AlphaFoldDB" id="A0A6J4MJ82"/>
<sequence length="45" mass="5064">ARPSHPRARPRHARRDRLHRPAQRGVPREARAGGLPMGAGRPQPR</sequence>
<evidence type="ECO:0000313" key="2">
    <source>
        <dbReference type="EMBL" id="CAA9359727.1"/>
    </source>
</evidence>
<feature type="non-terminal residue" evidence="2">
    <location>
        <position position="1"/>
    </location>
</feature>
<reference evidence="2" key="1">
    <citation type="submission" date="2020-02" db="EMBL/GenBank/DDBJ databases">
        <authorList>
            <person name="Meier V. D."/>
        </authorList>
    </citation>
    <scope>NUCLEOTIDE SEQUENCE</scope>
    <source>
        <strain evidence="2">AVDCRST_MAG34</strain>
    </source>
</reference>
<feature type="non-terminal residue" evidence="2">
    <location>
        <position position="45"/>
    </location>
</feature>
<feature type="compositionally biased region" description="Basic residues" evidence="1">
    <location>
        <begin position="1"/>
        <end position="22"/>
    </location>
</feature>
<dbReference type="EMBL" id="CADCUI010000063">
    <property type="protein sequence ID" value="CAA9359727.1"/>
    <property type="molecule type" value="Genomic_DNA"/>
</dbReference>
<accession>A0A6J4MJ82</accession>
<feature type="region of interest" description="Disordered" evidence="1">
    <location>
        <begin position="1"/>
        <end position="45"/>
    </location>
</feature>